<dbReference type="Proteomes" id="UP000229756">
    <property type="component" value="Unassembled WGS sequence"/>
</dbReference>
<keyword evidence="7 9" id="KW-0648">Protein biosynthesis</keyword>
<dbReference type="Pfam" id="PF07973">
    <property type="entry name" value="tRNA_SAD"/>
    <property type="match status" value="1"/>
</dbReference>
<evidence type="ECO:0000256" key="2">
    <source>
        <dbReference type="ARBA" id="ARBA00022555"/>
    </source>
</evidence>
<keyword evidence="9" id="KW-0862">Zinc</keyword>
<feature type="domain" description="Alanyl-transfer RNA synthetases family profile" evidence="11">
    <location>
        <begin position="1"/>
        <end position="608"/>
    </location>
</feature>
<dbReference type="Gene3D" id="3.30.980.10">
    <property type="entry name" value="Threonyl-trna Synthetase, Chain A, domain 2"/>
    <property type="match status" value="1"/>
</dbReference>
<comment type="similarity">
    <text evidence="1 9">Belongs to the class-II aminoacyl-tRNA synthetase family.</text>
</comment>
<keyword evidence="4 9" id="KW-0547">Nucleotide-binding</keyword>
<evidence type="ECO:0000256" key="9">
    <source>
        <dbReference type="HAMAP-Rule" id="MF_00036"/>
    </source>
</evidence>
<dbReference type="InterPro" id="IPR002318">
    <property type="entry name" value="Ala-tRNA-lgiase_IIc"/>
</dbReference>
<evidence type="ECO:0000256" key="1">
    <source>
        <dbReference type="ARBA" id="ARBA00008226"/>
    </source>
</evidence>
<evidence type="ECO:0000256" key="5">
    <source>
        <dbReference type="ARBA" id="ARBA00022840"/>
    </source>
</evidence>
<feature type="binding site" evidence="9">
    <location>
        <position position="573"/>
    </location>
    <ligand>
        <name>Zn(2+)</name>
        <dbReference type="ChEBI" id="CHEBI:29105"/>
    </ligand>
</feature>
<keyword evidence="3 9" id="KW-0436">Ligase</keyword>
<dbReference type="EC" id="6.1.1.7" evidence="9"/>
<keyword evidence="6 9" id="KW-0694">RNA-binding</keyword>
<accession>A0A2M8ELE0</accession>
<dbReference type="EMBL" id="PFSJ01000022">
    <property type="protein sequence ID" value="PJC23556.1"/>
    <property type="molecule type" value="Genomic_DNA"/>
</dbReference>
<dbReference type="InterPro" id="IPR018164">
    <property type="entry name" value="Ala-tRNA-synth_IIc_N"/>
</dbReference>
<dbReference type="InterPro" id="IPR018165">
    <property type="entry name" value="Ala-tRNA-synth_IIc_core"/>
</dbReference>
<evidence type="ECO:0000313" key="13">
    <source>
        <dbReference type="Proteomes" id="UP000229756"/>
    </source>
</evidence>
<comment type="subcellular location">
    <subcellularLocation>
        <location evidence="9">Cytoplasm</location>
    </subcellularLocation>
</comment>
<feature type="binding site" evidence="9">
    <location>
        <position position="470"/>
    </location>
    <ligand>
        <name>Zn(2+)</name>
        <dbReference type="ChEBI" id="CHEBI:29105"/>
    </ligand>
</feature>
<comment type="catalytic activity">
    <reaction evidence="9">
        <text>tRNA(Ala) + L-alanine + ATP = L-alanyl-tRNA(Ala) + AMP + diphosphate</text>
        <dbReference type="Rhea" id="RHEA:12540"/>
        <dbReference type="Rhea" id="RHEA-COMP:9657"/>
        <dbReference type="Rhea" id="RHEA-COMP:9923"/>
        <dbReference type="ChEBI" id="CHEBI:30616"/>
        <dbReference type="ChEBI" id="CHEBI:33019"/>
        <dbReference type="ChEBI" id="CHEBI:57972"/>
        <dbReference type="ChEBI" id="CHEBI:78442"/>
        <dbReference type="ChEBI" id="CHEBI:78497"/>
        <dbReference type="ChEBI" id="CHEBI:456215"/>
        <dbReference type="EC" id="6.1.1.7"/>
    </reaction>
</comment>
<dbReference type="InterPro" id="IPR023033">
    <property type="entry name" value="Ala_tRNA_ligase_euk/bac"/>
</dbReference>
<dbReference type="SUPFAM" id="SSF101353">
    <property type="entry name" value="Putative anticodon-binding domain of alanyl-tRNA synthetase (AlaRS)"/>
    <property type="match status" value="1"/>
</dbReference>
<comment type="domain">
    <text evidence="9">Consists of three domains; the N-terminal catalytic domain, the editing domain and the C-terminal C-Ala domain. The editing domain removes incorrectly charged amino acids, while the C-Ala domain, along with tRNA(Ala), serves as a bridge to cooperatively bring together the editing and aminoacylation centers thus stimulating deacylation of misacylated tRNAs.</text>
</comment>
<dbReference type="Gene3D" id="3.30.54.20">
    <property type="match status" value="1"/>
</dbReference>
<protein>
    <recommendedName>
        <fullName evidence="9">Alanine--tRNA ligase</fullName>
        <ecNumber evidence="9">6.1.1.7</ecNumber>
    </recommendedName>
    <alternativeName>
        <fullName evidence="9">Alanyl-tRNA synthetase</fullName>
        <shortName evidence="9">AlaRS</shortName>
    </alternativeName>
</protein>
<evidence type="ECO:0000256" key="8">
    <source>
        <dbReference type="ARBA" id="ARBA00023146"/>
    </source>
</evidence>
<dbReference type="SUPFAM" id="SSF55681">
    <property type="entry name" value="Class II aaRS and biotin synthetases"/>
    <property type="match status" value="1"/>
</dbReference>
<dbReference type="GO" id="GO:0005829">
    <property type="term" value="C:cytosol"/>
    <property type="evidence" value="ECO:0007669"/>
    <property type="project" value="TreeGrafter"/>
</dbReference>
<comment type="function">
    <text evidence="9">Catalyzes the attachment of alanine to tRNA(Ala) in a two-step reaction: alanine is first activated by ATP to form Ala-AMP and then transferred to the acceptor end of tRNA(Ala). Also edits incorrectly charged Ser-tRNA(Ala) and Gly-tRNA(Ala) via its editing domain.</text>
</comment>
<organism evidence="12 13">
    <name type="scientific">candidate division WWE3 bacterium CG_4_9_14_0_2_um_filter_35_11</name>
    <dbReference type="NCBI Taxonomy" id="1975077"/>
    <lineage>
        <taxon>Bacteria</taxon>
        <taxon>Katanobacteria</taxon>
    </lineage>
</organism>
<dbReference type="GO" id="GO:0005524">
    <property type="term" value="F:ATP binding"/>
    <property type="evidence" value="ECO:0007669"/>
    <property type="project" value="UniProtKB-UniRule"/>
</dbReference>
<evidence type="ECO:0000256" key="7">
    <source>
        <dbReference type="ARBA" id="ARBA00022917"/>
    </source>
</evidence>
<feature type="region of interest" description="Disordered" evidence="10">
    <location>
        <begin position="438"/>
        <end position="458"/>
    </location>
</feature>
<feature type="binding site" evidence="9">
    <location>
        <position position="577"/>
    </location>
    <ligand>
        <name>Zn(2+)</name>
        <dbReference type="ChEBI" id="CHEBI:29105"/>
    </ligand>
</feature>
<keyword evidence="9" id="KW-0479">Metal-binding</keyword>
<dbReference type="InterPro" id="IPR012947">
    <property type="entry name" value="tRNA_SAD"/>
</dbReference>
<keyword evidence="2 9" id="KW-0820">tRNA-binding</keyword>
<evidence type="ECO:0000313" key="12">
    <source>
        <dbReference type="EMBL" id="PJC23556.1"/>
    </source>
</evidence>
<dbReference type="HAMAP" id="MF_00036_B">
    <property type="entry name" value="Ala_tRNA_synth_B"/>
    <property type="match status" value="1"/>
</dbReference>
<gene>
    <name evidence="9" type="primary">alaS</name>
    <name evidence="12" type="ORF">CO058_03030</name>
</gene>
<dbReference type="GO" id="GO:0002161">
    <property type="term" value="F:aminoacyl-tRNA deacylase activity"/>
    <property type="evidence" value="ECO:0007669"/>
    <property type="project" value="TreeGrafter"/>
</dbReference>
<dbReference type="Pfam" id="PF01411">
    <property type="entry name" value="tRNA-synt_2c"/>
    <property type="match status" value="1"/>
</dbReference>
<keyword evidence="9" id="KW-0963">Cytoplasm</keyword>
<proteinExistence type="inferred from homology"/>
<dbReference type="GO" id="GO:0006419">
    <property type="term" value="P:alanyl-tRNA aminoacylation"/>
    <property type="evidence" value="ECO:0007669"/>
    <property type="project" value="UniProtKB-UniRule"/>
</dbReference>
<dbReference type="NCBIfam" id="NF002436">
    <property type="entry name" value="PRK01584.1"/>
    <property type="match status" value="1"/>
</dbReference>
<keyword evidence="8 9" id="KW-0030">Aminoacyl-tRNA synthetase</keyword>
<dbReference type="CDD" id="cd00673">
    <property type="entry name" value="AlaRS_core"/>
    <property type="match status" value="1"/>
</dbReference>
<dbReference type="FunFam" id="3.30.980.10:FF:000004">
    <property type="entry name" value="Alanine--tRNA ligase, cytoplasmic"/>
    <property type="match status" value="1"/>
</dbReference>
<dbReference type="GO" id="GO:0004813">
    <property type="term" value="F:alanine-tRNA ligase activity"/>
    <property type="evidence" value="ECO:0007669"/>
    <property type="project" value="UniProtKB-UniRule"/>
</dbReference>
<keyword evidence="5 9" id="KW-0067">ATP-binding</keyword>
<evidence type="ECO:0000259" key="11">
    <source>
        <dbReference type="PROSITE" id="PS50860"/>
    </source>
</evidence>
<evidence type="ECO:0000256" key="4">
    <source>
        <dbReference type="ARBA" id="ARBA00022741"/>
    </source>
</evidence>
<evidence type="ECO:0000256" key="10">
    <source>
        <dbReference type="SAM" id="MobiDB-lite"/>
    </source>
</evidence>
<dbReference type="GO" id="GO:0000049">
    <property type="term" value="F:tRNA binding"/>
    <property type="evidence" value="ECO:0007669"/>
    <property type="project" value="UniProtKB-KW"/>
</dbReference>
<sequence length="608" mass="69099">MTSDEIRRRFLDYFVKVLARENMEHIEVPSSSLIPENHPTLLFTNSGMVQFTPYFLEEKDPVSDFGSKRLCSAQKCIRTGDLDIVGISKYHNTYFEMLGNWSIGDYGKKEAVKFSFDLLTNKDYGFGLDPSHFYPTVFAGNEDAPEDLETIEAWKSVGIPESRIPRLPASENWWAPGPIGPCGSCTEVLYDRGPEYGPEEEVPGMTDNPRYLEIWNAGVFMQFNRDESGKLVPLAKLSVDTGSGLERLSVLLQNVDSNYETDLFRPIIEKIASLSVSPVDVRKVEIKSSIQRVADHIRASTFLIVEGLYPSNKDQGYVLRRLIRRIFDECVWKLDIDSSKIIEILPTVIEINKERYPELDKLDFITGVFKTEIDQYKLASDRTRSFIIKNYVKKGIKEVINPFDIYQSQGASRDLIENLANEQGINVDFSNFDNDVASHQDKSRSNMSQRFKGGLGDHSEETTKLHTATHLLHQALREVLGDHVHQMGSNITPKRLRFDFSHDKKMTDEEIKKVEQIVNQKIKESLTVNKVVMSKSEAEKTGALHFFADKYTDEVSVYFIGDSIENAWSKEFCGGPHVKNTSEIGGFKIIKEESVAKGVRRIRATNVL</sequence>
<dbReference type="InterPro" id="IPR045864">
    <property type="entry name" value="aa-tRNA-synth_II/BPL/LPL"/>
</dbReference>
<comment type="caution">
    <text evidence="12">The sequence shown here is derived from an EMBL/GenBank/DDBJ whole genome shotgun (WGS) entry which is preliminary data.</text>
</comment>
<dbReference type="SMART" id="SM00863">
    <property type="entry name" value="tRNA_SAD"/>
    <property type="match status" value="1"/>
</dbReference>
<evidence type="ECO:0000256" key="6">
    <source>
        <dbReference type="ARBA" id="ARBA00022884"/>
    </source>
</evidence>
<reference evidence="13" key="1">
    <citation type="submission" date="2017-09" db="EMBL/GenBank/DDBJ databases">
        <title>Depth-based differentiation of microbial function through sediment-hosted aquifers and enrichment of novel symbionts in the deep terrestrial subsurface.</title>
        <authorList>
            <person name="Probst A.J."/>
            <person name="Ladd B."/>
            <person name="Jarett J.K."/>
            <person name="Geller-Mcgrath D.E."/>
            <person name="Sieber C.M.K."/>
            <person name="Emerson J.B."/>
            <person name="Anantharaman K."/>
            <person name="Thomas B.C."/>
            <person name="Malmstrom R."/>
            <person name="Stieglmeier M."/>
            <person name="Klingl A."/>
            <person name="Woyke T."/>
            <person name="Ryan C.M."/>
            <person name="Banfield J.F."/>
        </authorList>
    </citation>
    <scope>NUCLEOTIDE SEQUENCE [LARGE SCALE GENOMIC DNA]</scope>
</reference>
<dbReference type="AlphaFoldDB" id="A0A2M8ELE0"/>
<dbReference type="PRINTS" id="PR00980">
    <property type="entry name" value="TRNASYNTHALA"/>
</dbReference>
<dbReference type="PANTHER" id="PTHR11777">
    <property type="entry name" value="ALANYL-TRNA SYNTHETASE"/>
    <property type="match status" value="1"/>
</dbReference>
<name>A0A2M8ELE0_UNCKA</name>
<dbReference type="InterPro" id="IPR018162">
    <property type="entry name" value="Ala-tRNA-ligase_IIc_anticod-bd"/>
</dbReference>
<dbReference type="InterPro" id="IPR050058">
    <property type="entry name" value="Ala-tRNA_ligase"/>
</dbReference>
<dbReference type="SUPFAM" id="SSF55186">
    <property type="entry name" value="ThrRS/AlaRS common domain"/>
    <property type="match status" value="1"/>
</dbReference>
<dbReference type="InterPro" id="IPR018163">
    <property type="entry name" value="Thr/Ala-tRNA-synth_IIc_edit"/>
</dbReference>
<dbReference type="GO" id="GO:0008270">
    <property type="term" value="F:zinc ion binding"/>
    <property type="evidence" value="ECO:0007669"/>
    <property type="project" value="UniProtKB-UniRule"/>
</dbReference>
<feature type="binding site" evidence="9">
    <location>
        <position position="466"/>
    </location>
    <ligand>
        <name>Zn(2+)</name>
        <dbReference type="ChEBI" id="CHEBI:29105"/>
    </ligand>
</feature>
<dbReference type="PANTHER" id="PTHR11777:SF9">
    <property type="entry name" value="ALANINE--TRNA LIGASE, CYTOPLASMIC"/>
    <property type="match status" value="1"/>
</dbReference>
<dbReference type="PROSITE" id="PS50860">
    <property type="entry name" value="AA_TRNA_LIGASE_II_ALA"/>
    <property type="match status" value="1"/>
</dbReference>
<dbReference type="Gene3D" id="3.30.930.10">
    <property type="entry name" value="Bira Bifunctional Protein, Domain 2"/>
    <property type="match status" value="1"/>
</dbReference>
<evidence type="ECO:0000256" key="3">
    <source>
        <dbReference type="ARBA" id="ARBA00022598"/>
    </source>
</evidence>
<comment type="cofactor">
    <cofactor evidence="9">
        <name>Zn(2+)</name>
        <dbReference type="ChEBI" id="CHEBI:29105"/>
    </cofactor>
    <text evidence="9">Binds 1 zinc ion per subunit.</text>
</comment>